<dbReference type="STRING" id="926569.ANT_10400"/>
<keyword evidence="1" id="KW-0472">Membrane</keyword>
<feature type="transmembrane region" description="Helical" evidence="1">
    <location>
        <begin position="141"/>
        <end position="170"/>
    </location>
</feature>
<dbReference type="HOGENOM" id="CLU_1412593_0_0_0"/>
<name>E8N3R0_ANATU</name>
<evidence type="ECO:0000313" key="2">
    <source>
        <dbReference type="EMBL" id="BAJ63074.1"/>
    </source>
</evidence>
<reference evidence="2 3" key="1">
    <citation type="submission" date="2010-12" db="EMBL/GenBank/DDBJ databases">
        <title>Whole genome sequence of Anaerolinea thermophila UNI-1.</title>
        <authorList>
            <person name="Narita-Yamada S."/>
            <person name="Kishi E."/>
            <person name="Watanabe Y."/>
            <person name="Takasaki K."/>
            <person name="Ankai A."/>
            <person name="Oguchi A."/>
            <person name="Fukui S."/>
            <person name="Takahashi M."/>
            <person name="Yashiro I."/>
            <person name="Hosoyama A."/>
            <person name="Sekiguchi Y."/>
            <person name="Hanada S."/>
            <person name="Fujita N."/>
        </authorList>
    </citation>
    <scope>NUCLEOTIDE SEQUENCE [LARGE SCALE GENOMIC DNA]</scope>
    <source>
        <strain evidence="3">DSM 14523 / JCM 11388 / NBRC 100420 / UNI-1</strain>
    </source>
</reference>
<dbReference type="InParanoid" id="E8N3R0"/>
<proteinExistence type="predicted"/>
<protein>
    <submittedName>
        <fullName evidence="2">Uncharacterized protein</fullName>
    </submittedName>
</protein>
<sequence>MRIKKGKFFFLGIALLLGVFLWVSFPAPVQQLAVPLKEWGHSFTEARFYIPQWGWTGRSVKLRVVLQQDGREKRVVRARMETSPEVSGGGEVSQVVQGGKSVQFSWQLTSMTQGRKTWRIWLWSDEPSGEERLLLVREGELLLLGFSGITVSWLQGIILLAMILFILLWVMGQNRQTRSSSDLVNCDKINKN</sequence>
<keyword evidence="1" id="KW-1133">Transmembrane helix</keyword>
<gene>
    <name evidence="2" type="ordered locus">ANT_10400</name>
</gene>
<evidence type="ECO:0000256" key="1">
    <source>
        <dbReference type="SAM" id="Phobius"/>
    </source>
</evidence>
<evidence type="ECO:0000313" key="3">
    <source>
        <dbReference type="Proteomes" id="UP000008922"/>
    </source>
</evidence>
<keyword evidence="3" id="KW-1185">Reference proteome</keyword>
<organism evidence="2 3">
    <name type="scientific">Anaerolinea thermophila (strain DSM 14523 / JCM 11388 / NBRC 100420 / UNI-1)</name>
    <dbReference type="NCBI Taxonomy" id="926569"/>
    <lineage>
        <taxon>Bacteria</taxon>
        <taxon>Bacillati</taxon>
        <taxon>Chloroflexota</taxon>
        <taxon>Anaerolineae</taxon>
        <taxon>Anaerolineales</taxon>
        <taxon>Anaerolineaceae</taxon>
        <taxon>Anaerolinea</taxon>
    </lineage>
</organism>
<dbReference type="RefSeq" id="WP_013559464.1">
    <property type="nucleotide sequence ID" value="NC_014960.1"/>
</dbReference>
<dbReference type="AlphaFoldDB" id="E8N3R0"/>
<accession>E8N3R0</accession>
<dbReference type="KEGG" id="atm:ANT_10400"/>
<dbReference type="Proteomes" id="UP000008922">
    <property type="component" value="Chromosome"/>
</dbReference>
<keyword evidence="1" id="KW-0812">Transmembrane</keyword>
<dbReference type="EMBL" id="AP012029">
    <property type="protein sequence ID" value="BAJ63074.1"/>
    <property type="molecule type" value="Genomic_DNA"/>
</dbReference>